<name>A0A0J7L6H5_LASNI</name>
<gene>
    <name evidence="2" type="ORF">RF55_1556</name>
</gene>
<dbReference type="OrthoDB" id="10041077at2759"/>
<comment type="caution">
    <text evidence="2">The sequence shown here is derived from an EMBL/GenBank/DDBJ whole genome shotgun (WGS) entry which is preliminary data.</text>
</comment>
<dbReference type="Pfam" id="PF14924">
    <property type="entry name" value="MAP10_N"/>
    <property type="match status" value="1"/>
</dbReference>
<feature type="region of interest" description="Disordered" evidence="1">
    <location>
        <begin position="224"/>
        <end position="245"/>
    </location>
</feature>
<dbReference type="AlphaFoldDB" id="A0A0J7L6H5"/>
<dbReference type="PaxDb" id="67767-A0A0J7L6H5"/>
<proteinExistence type="predicted"/>
<organism evidence="2 3">
    <name type="scientific">Lasius niger</name>
    <name type="common">Black garden ant</name>
    <dbReference type="NCBI Taxonomy" id="67767"/>
    <lineage>
        <taxon>Eukaryota</taxon>
        <taxon>Metazoa</taxon>
        <taxon>Ecdysozoa</taxon>
        <taxon>Arthropoda</taxon>
        <taxon>Hexapoda</taxon>
        <taxon>Insecta</taxon>
        <taxon>Pterygota</taxon>
        <taxon>Neoptera</taxon>
        <taxon>Endopterygota</taxon>
        <taxon>Hymenoptera</taxon>
        <taxon>Apocrita</taxon>
        <taxon>Aculeata</taxon>
        <taxon>Formicoidea</taxon>
        <taxon>Formicidae</taxon>
        <taxon>Formicinae</taxon>
        <taxon>Lasius</taxon>
        <taxon>Lasius</taxon>
    </lineage>
</organism>
<keyword evidence="3" id="KW-1185">Reference proteome</keyword>
<evidence type="ECO:0000313" key="2">
    <source>
        <dbReference type="EMBL" id="KMQ98089.1"/>
    </source>
</evidence>
<feature type="compositionally biased region" description="Basic and acidic residues" evidence="1">
    <location>
        <begin position="224"/>
        <end position="236"/>
    </location>
</feature>
<accession>A0A0J7L6H5</accession>
<evidence type="ECO:0000313" key="3">
    <source>
        <dbReference type="Proteomes" id="UP000036403"/>
    </source>
</evidence>
<reference evidence="2 3" key="1">
    <citation type="submission" date="2015-04" db="EMBL/GenBank/DDBJ databases">
        <title>Lasius niger genome sequencing.</title>
        <authorList>
            <person name="Konorov E.A."/>
            <person name="Nikitin M.A."/>
            <person name="Kirill M.V."/>
            <person name="Chang P."/>
        </authorList>
    </citation>
    <scope>NUCLEOTIDE SEQUENCE [LARGE SCALE GENOMIC DNA]</scope>
    <source>
        <tissue evidence="2">Whole</tissue>
    </source>
</reference>
<dbReference type="Proteomes" id="UP000036403">
    <property type="component" value="Unassembled WGS sequence"/>
</dbReference>
<evidence type="ECO:0000256" key="1">
    <source>
        <dbReference type="SAM" id="MobiDB-lite"/>
    </source>
</evidence>
<sequence length="356" mass="39685">MFFVPTSVHFEFLDFVDENDLTVTPVDLLFQPQAGVANDVEIFNAGKSVLFAVDHETVRDRTVKMILKIIAKKRMPDSIKPDILVGVGELDLSGQYAALRLEMLQYWRKGVATSKVFDGQIPLIHNDNLSGSLDIFVRISGFGQTIVTEFDAPIALDPSTFIFGSGEFDQVLSYRCRRLDLRMADLFEDSRDFEGLPSPTTCPVCVPKRYPCVPCGKLAAVEERDKGDGGMAERKHTSSKSLVRSKPCGKPVVLKVSGLFDNDGDVGGKKPTVTVAAESTKPDEPSDPDHDIFVLRIGKKGLVGIGEKSDIQLEMKTPKGSERRPPVRYETRDMQTERYMEEPPKDKKDKKKKKKK</sequence>
<feature type="compositionally biased region" description="Basic and acidic residues" evidence="1">
    <location>
        <begin position="309"/>
        <end position="347"/>
    </location>
</feature>
<dbReference type="EMBL" id="LBMM01000545">
    <property type="protein sequence ID" value="KMQ98089.1"/>
    <property type="molecule type" value="Genomic_DNA"/>
</dbReference>
<feature type="region of interest" description="Disordered" evidence="1">
    <location>
        <begin position="309"/>
        <end position="356"/>
    </location>
</feature>
<protein>
    <submittedName>
        <fullName evidence="2">Uncharacterized protein</fullName>
    </submittedName>
</protein>
<dbReference type="STRING" id="67767.A0A0J7L6H5"/>